<dbReference type="InterPro" id="IPR046887">
    <property type="entry name" value="RsmE_PUA-like"/>
</dbReference>
<dbReference type="GO" id="GO:0005737">
    <property type="term" value="C:cytoplasm"/>
    <property type="evidence" value="ECO:0007669"/>
    <property type="project" value="UniProtKB-SubCell"/>
</dbReference>
<evidence type="ECO:0000256" key="9">
    <source>
        <dbReference type="ARBA" id="ARBA00047944"/>
    </source>
</evidence>
<evidence type="ECO:0000256" key="7">
    <source>
        <dbReference type="ARBA" id="ARBA00022691"/>
    </source>
</evidence>
<evidence type="ECO:0000256" key="2">
    <source>
        <dbReference type="ARBA" id="ARBA00005528"/>
    </source>
</evidence>
<dbReference type="CDD" id="cd18084">
    <property type="entry name" value="RsmE-like"/>
    <property type="match status" value="1"/>
</dbReference>
<dbReference type="InterPro" id="IPR006700">
    <property type="entry name" value="RsmE"/>
</dbReference>
<dbReference type="PIRSF" id="PIRSF015601">
    <property type="entry name" value="MTase_slr0722"/>
    <property type="match status" value="1"/>
</dbReference>
<dbReference type="InterPro" id="IPR046886">
    <property type="entry name" value="RsmE_MTase_dom"/>
</dbReference>
<keyword evidence="5 10" id="KW-0489">Methyltransferase</keyword>
<evidence type="ECO:0000259" key="12">
    <source>
        <dbReference type="Pfam" id="PF20260"/>
    </source>
</evidence>
<comment type="catalytic activity">
    <reaction evidence="9 10">
        <text>uridine(1498) in 16S rRNA + S-adenosyl-L-methionine = N(3)-methyluridine(1498) in 16S rRNA + S-adenosyl-L-homocysteine + H(+)</text>
        <dbReference type="Rhea" id="RHEA:42920"/>
        <dbReference type="Rhea" id="RHEA-COMP:10283"/>
        <dbReference type="Rhea" id="RHEA-COMP:10284"/>
        <dbReference type="ChEBI" id="CHEBI:15378"/>
        <dbReference type="ChEBI" id="CHEBI:57856"/>
        <dbReference type="ChEBI" id="CHEBI:59789"/>
        <dbReference type="ChEBI" id="CHEBI:65315"/>
        <dbReference type="ChEBI" id="CHEBI:74502"/>
        <dbReference type="EC" id="2.1.1.193"/>
    </reaction>
</comment>
<evidence type="ECO:0000313" key="14">
    <source>
        <dbReference type="Proteomes" id="UP000294614"/>
    </source>
</evidence>
<keyword evidence="14" id="KW-1185">Reference proteome</keyword>
<comment type="subcellular location">
    <subcellularLocation>
        <location evidence="1 10">Cytoplasm</location>
    </subcellularLocation>
</comment>
<keyword evidence="7 10" id="KW-0949">S-adenosyl-L-methionine</keyword>
<dbReference type="Pfam" id="PF04452">
    <property type="entry name" value="Methyltrans_RNA"/>
    <property type="match status" value="1"/>
</dbReference>
<evidence type="ECO:0000256" key="5">
    <source>
        <dbReference type="ARBA" id="ARBA00022603"/>
    </source>
</evidence>
<dbReference type="InterPro" id="IPR029026">
    <property type="entry name" value="tRNA_m1G_MTases_N"/>
</dbReference>
<evidence type="ECO:0000256" key="3">
    <source>
        <dbReference type="ARBA" id="ARBA00022490"/>
    </source>
</evidence>
<evidence type="ECO:0000256" key="4">
    <source>
        <dbReference type="ARBA" id="ARBA00022552"/>
    </source>
</evidence>
<dbReference type="InterPro" id="IPR015947">
    <property type="entry name" value="PUA-like_sf"/>
</dbReference>
<comment type="caution">
    <text evidence="13">The sequence shown here is derived from an EMBL/GenBank/DDBJ whole genome shotgun (WGS) entry which is preliminary data.</text>
</comment>
<dbReference type="Proteomes" id="UP000294614">
    <property type="component" value="Unassembled WGS sequence"/>
</dbReference>
<keyword evidence="6 10" id="KW-0808">Transferase</keyword>
<evidence type="ECO:0000256" key="10">
    <source>
        <dbReference type="PIRNR" id="PIRNR015601"/>
    </source>
</evidence>
<keyword evidence="4 10" id="KW-0698">rRNA processing</keyword>
<dbReference type="SUPFAM" id="SSF88697">
    <property type="entry name" value="PUA domain-like"/>
    <property type="match status" value="1"/>
</dbReference>
<reference evidence="13 14" key="1">
    <citation type="submission" date="2019-03" db="EMBL/GenBank/DDBJ databases">
        <title>Genomic Encyclopedia of Type Strains, Phase IV (KMG-IV): sequencing the most valuable type-strain genomes for metagenomic binning, comparative biology and taxonomic classification.</title>
        <authorList>
            <person name="Goeker M."/>
        </authorList>
    </citation>
    <scope>NUCLEOTIDE SEQUENCE [LARGE SCALE GENOMIC DNA]</scope>
    <source>
        <strain evidence="13 14">DSM 24984</strain>
    </source>
</reference>
<feature type="domain" description="Ribosomal RNA small subunit methyltransferase E methyltransferase" evidence="11">
    <location>
        <begin position="71"/>
        <end position="220"/>
    </location>
</feature>
<dbReference type="PANTHER" id="PTHR30027:SF3">
    <property type="entry name" value="16S RRNA (URACIL(1498)-N(3))-METHYLTRANSFERASE"/>
    <property type="match status" value="1"/>
</dbReference>
<dbReference type="RefSeq" id="WP_165871252.1">
    <property type="nucleotide sequence ID" value="NZ_SMGG01000004.1"/>
</dbReference>
<evidence type="ECO:0000256" key="8">
    <source>
        <dbReference type="ARBA" id="ARBA00025699"/>
    </source>
</evidence>
<dbReference type="EC" id="2.1.1.193" evidence="10"/>
<dbReference type="GO" id="GO:0070042">
    <property type="term" value="F:rRNA (uridine-N3-)-methyltransferase activity"/>
    <property type="evidence" value="ECO:0007669"/>
    <property type="project" value="TreeGrafter"/>
</dbReference>
<dbReference type="SUPFAM" id="SSF75217">
    <property type="entry name" value="alpha/beta knot"/>
    <property type="match status" value="1"/>
</dbReference>
<dbReference type="Gene3D" id="3.40.1280.10">
    <property type="match status" value="1"/>
</dbReference>
<protein>
    <recommendedName>
        <fullName evidence="10">Ribosomal RNA small subunit methyltransferase E</fullName>
        <ecNumber evidence="10">2.1.1.193</ecNumber>
    </recommendedName>
</protein>
<name>A0A4R1KA77_9BACT</name>
<dbReference type="PANTHER" id="PTHR30027">
    <property type="entry name" value="RIBOSOMAL RNA SMALL SUBUNIT METHYLTRANSFERASE E"/>
    <property type="match status" value="1"/>
</dbReference>
<evidence type="ECO:0000259" key="11">
    <source>
        <dbReference type="Pfam" id="PF04452"/>
    </source>
</evidence>
<comment type="similarity">
    <text evidence="2 10">Belongs to the RNA methyltransferase RsmE family.</text>
</comment>
<accession>A0A4R1KA77</accession>
<evidence type="ECO:0000256" key="1">
    <source>
        <dbReference type="ARBA" id="ARBA00004496"/>
    </source>
</evidence>
<proteinExistence type="inferred from homology"/>
<dbReference type="AlphaFoldDB" id="A0A4R1KA77"/>
<keyword evidence="3 10" id="KW-0963">Cytoplasm</keyword>
<organism evidence="13 14">
    <name type="scientific">Seleniivibrio woodruffii</name>
    <dbReference type="NCBI Taxonomy" id="1078050"/>
    <lineage>
        <taxon>Bacteria</taxon>
        <taxon>Pseudomonadati</taxon>
        <taxon>Deferribacterota</taxon>
        <taxon>Deferribacteres</taxon>
        <taxon>Deferribacterales</taxon>
        <taxon>Geovibrionaceae</taxon>
        <taxon>Seleniivibrio</taxon>
    </lineage>
</organism>
<gene>
    <name evidence="13" type="ORF">C8D98_1821</name>
</gene>
<dbReference type="EMBL" id="SMGG01000004">
    <property type="protein sequence ID" value="TCK60940.1"/>
    <property type="molecule type" value="Genomic_DNA"/>
</dbReference>
<dbReference type="GO" id="GO:0070475">
    <property type="term" value="P:rRNA base methylation"/>
    <property type="evidence" value="ECO:0007669"/>
    <property type="project" value="TreeGrafter"/>
</dbReference>
<sequence>MKRIFYEGMINDVFSLEGDVFHYLKNVVRAKEGDTLGVLTPSQYAECTITELGKRSASVHADIVRETKRHDYRLTVYQCLLKREYMDFAVEKYSELGATEIVPVVSRRSLNELKDKTRDRFTDIAVKAVLQSENEQLPVIADSIDISDITPCGTENIVFYERAETMGMPPVSKDMSIVIGPEGGFTEEEISMLAAKGFKIIKPVSQILKAETASVVFTGYVRMMQDNI</sequence>
<dbReference type="InterPro" id="IPR029028">
    <property type="entry name" value="Alpha/beta_knot_MTases"/>
</dbReference>
<dbReference type="NCBIfam" id="TIGR00046">
    <property type="entry name" value="RsmE family RNA methyltransferase"/>
    <property type="match status" value="1"/>
</dbReference>
<dbReference type="Pfam" id="PF20260">
    <property type="entry name" value="PUA_4"/>
    <property type="match status" value="1"/>
</dbReference>
<feature type="domain" description="Ribosomal RNA small subunit methyltransferase E PUA-like" evidence="12">
    <location>
        <begin position="16"/>
        <end position="59"/>
    </location>
</feature>
<evidence type="ECO:0000256" key="6">
    <source>
        <dbReference type="ARBA" id="ARBA00022679"/>
    </source>
</evidence>
<evidence type="ECO:0000313" key="13">
    <source>
        <dbReference type="EMBL" id="TCK60940.1"/>
    </source>
</evidence>
<comment type="function">
    <text evidence="8 10">Specifically methylates the N3 position of the uracil ring of uridine 1498 (m3U1498) in 16S rRNA. Acts on the fully assembled 30S ribosomal subunit.</text>
</comment>